<feature type="region of interest" description="Disordered" evidence="1">
    <location>
        <begin position="188"/>
        <end position="222"/>
    </location>
</feature>
<reference evidence="2 3" key="1">
    <citation type="submission" date="2024-02" db="EMBL/GenBank/DDBJ databases">
        <title>Chromosome-scale genome assembly of the rough periwinkle Littorina saxatilis.</title>
        <authorList>
            <person name="De Jode A."/>
            <person name="Faria R."/>
            <person name="Formenti G."/>
            <person name="Sims Y."/>
            <person name="Smith T.P."/>
            <person name="Tracey A."/>
            <person name="Wood J.M.D."/>
            <person name="Zagrodzka Z.B."/>
            <person name="Johannesson K."/>
            <person name="Butlin R.K."/>
            <person name="Leder E.H."/>
        </authorList>
    </citation>
    <scope>NUCLEOTIDE SEQUENCE [LARGE SCALE GENOMIC DNA]</scope>
    <source>
        <strain evidence="2">Snail1</strain>
        <tissue evidence="2">Muscle</tissue>
    </source>
</reference>
<dbReference type="AlphaFoldDB" id="A0AAN9AVL6"/>
<feature type="compositionally biased region" description="Low complexity" evidence="1">
    <location>
        <begin position="286"/>
        <end position="298"/>
    </location>
</feature>
<dbReference type="Proteomes" id="UP001374579">
    <property type="component" value="Unassembled WGS sequence"/>
</dbReference>
<dbReference type="EMBL" id="JBAMIC010000019">
    <property type="protein sequence ID" value="KAK7094103.1"/>
    <property type="molecule type" value="Genomic_DNA"/>
</dbReference>
<protein>
    <submittedName>
        <fullName evidence="2">Uncharacterized protein</fullName>
    </submittedName>
</protein>
<keyword evidence="3" id="KW-1185">Reference proteome</keyword>
<feature type="region of interest" description="Disordered" evidence="1">
    <location>
        <begin position="239"/>
        <end position="314"/>
    </location>
</feature>
<proteinExistence type="predicted"/>
<feature type="compositionally biased region" description="Basic and acidic residues" evidence="1">
    <location>
        <begin position="198"/>
        <end position="208"/>
    </location>
</feature>
<name>A0AAN9AVL6_9CAEN</name>
<feature type="compositionally biased region" description="Low complexity" evidence="1">
    <location>
        <begin position="266"/>
        <end position="277"/>
    </location>
</feature>
<feature type="region of interest" description="Disordered" evidence="1">
    <location>
        <begin position="1"/>
        <end position="25"/>
    </location>
</feature>
<feature type="compositionally biased region" description="Basic residues" evidence="1">
    <location>
        <begin position="49"/>
        <end position="70"/>
    </location>
</feature>
<feature type="region of interest" description="Disordered" evidence="1">
    <location>
        <begin position="46"/>
        <end position="84"/>
    </location>
</feature>
<feature type="compositionally biased region" description="Low complexity" evidence="1">
    <location>
        <begin position="124"/>
        <end position="138"/>
    </location>
</feature>
<feature type="region of interest" description="Disordered" evidence="1">
    <location>
        <begin position="114"/>
        <end position="155"/>
    </location>
</feature>
<evidence type="ECO:0000256" key="1">
    <source>
        <dbReference type="SAM" id="MobiDB-lite"/>
    </source>
</evidence>
<sequence>MSLDESEMSYPSLTVPAPNPIPTGEQICTLTRLRQRRMSTQIKMDTLQKHIHSNGHTTKKSRFTFGKKKPPSGGEDPHAPHNPDVVEQLKTLSDHLSAIDRDLVQNGGVRTLDRKLSRGRKSGSRLSQDLESSSVEASSGGGGGGARSPRLSGVDSLVNEDSGIMRSNSLKSSMQKLAHRTFARAGWYRGKKSSQESSIDRDDGDDRPSPVSEDGNLNDQHAPDVIDLTHRLMRTWPARDASQDSEEGGGEAFLPPPSSFNGADIPSPVSSPRSMRSTESTSSDKGQGQRNSRSGSSQRCHDDPRTPRRQVDPDAMATIEAFEEMSRQIIGEAPT</sequence>
<evidence type="ECO:0000313" key="2">
    <source>
        <dbReference type="EMBL" id="KAK7094103.1"/>
    </source>
</evidence>
<evidence type="ECO:0000313" key="3">
    <source>
        <dbReference type="Proteomes" id="UP001374579"/>
    </source>
</evidence>
<comment type="caution">
    <text evidence="2">The sequence shown here is derived from an EMBL/GenBank/DDBJ whole genome shotgun (WGS) entry which is preliminary data.</text>
</comment>
<organism evidence="2 3">
    <name type="scientific">Littorina saxatilis</name>
    <dbReference type="NCBI Taxonomy" id="31220"/>
    <lineage>
        <taxon>Eukaryota</taxon>
        <taxon>Metazoa</taxon>
        <taxon>Spiralia</taxon>
        <taxon>Lophotrochozoa</taxon>
        <taxon>Mollusca</taxon>
        <taxon>Gastropoda</taxon>
        <taxon>Caenogastropoda</taxon>
        <taxon>Littorinimorpha</taxon>
        <taxon>Littorinoidea</taxon>
        <taxon>Littorinidae</taxon>
        <taxon>Littorina</taxon>
    </lineage>
</organism>
<accession>A0AAN9AVL6</accession>
<feature type="compositionally biased region" description="Basic and acidic residues" evidence="1">
    <location>
        <begin position="299"/>
        <end position="312"/>
    </location>
</feature>
<gene>
    <name evidence="2" type="ORF">V1264_007768</name>
</gene>